<gene>
    <name evidence="9" type="ORF">EDB95_1873</name>
</gene>
<dbReference type="RefSeq" id="WP_133992884.1">
    <property type="nucleotide sequence ID" value="NZ_SODV01000001.1"/>
</dbReference>
<dbReference type="EMBL" id="SODV01000001">
    <property type="protein sequence ID" value="TDX00844.1"/>
    <property type="molecule type" value="Genomic_DNA"/>
</dbReference>
<proteinExistence type="inferred from homology"/>
<dbReference type="InterPro" id="IPR005769">
    <property type="entry name" value="PhnE/PtxC"/>
</dbReference>
<dbReference type="Gene3D" id="1.10.3720.10">
    <property type="entry name" value="MetI-like"/>
    <property type="match status" value="1"/>
</dbReference>
<keyword evidence="2 7" id="KW-0813">Transport</keyword>
<dbReference type="AlphaFoldDB" id="A0A4R8DRL1"/>
<feature type="transmembrane region" description="Helical" evidence="7">
    <location>
        <begin position="62"/>
        <end position="90"/>
    </location>
</feature>
<keyword evidence="5 7" id="KW-1133">Transmembrane helix</keyword>
<dbReference type="CDD" id="cd06261">
    <property type="entry name" value="TM_PBP2"/>
    <property type="match status" value="1"/>
</dbReference>
<dbReference type="PROSITE" id="PS50928">
    <property type="entry name" value="ABC_TM1"/>
    <property type="match status" value="1"/>
</dbReference>
<dbReference type="GO" id="GO:0005886">
    <property type="term" value="C:plasma membrane"/>
    <property type="evidence" value="ECO:0007669"/>
    <property type="project" value="UniProtKB-SubCell"/>
</dbReference>
<keyword evidence="10" id="KW-1185">Reference proteome</keyword>
<dbReference type="PANTHER" id="PTHR30043:SF1">
    <property type="entry name" value="ABC TRANSPORT SYSTEM PERMEASE PROTEIN P69"/>
    <property type="match status" value="1"/>
</dbReference>
<comment type="caution">
    <text evidence="9">The sequence shown here is derived from an EMBL/GenBank/DDBJ whole genome shotgun (WGS) entry which is preliminary data.</text>
</comment>
<dbReference type="NCBIfam" id="TIGR01097">
    <property type="entry name" value="PhnE"/>
    <property type="match status" value="1"/>
</dbReference>
<dbReference type="OrthoDB" id="8557224at2"/>
<evidence type="ECO:0000256" key="7">
    <source>
        <dbReference type="RuleBase" id="RU363032"/>
    </source>
</evidence>
<protein>
    <submittedName>
        <fullName evidence="9">Phosphonate transport system permease protein</fullName>
    </submittedName>
</protein>
<comment type="subcellular location">
    <subcellularLocation>
        <location evidence="1 7">Cell membrane</location>
        <topology evidence="1 7">Multi-pass membrane protein</topology>
    </subcellularLocation>
</comment>
<evidence type="ECO:0000256" key="5">
    <source>
        <dbReference type="ARBA" id="ARBA00022989"/>
    </source>
</evidence>
<feature type="transmembrane region" description="Helical" evidence="7">
    <location>
        <begin position="204"/>
        <end position="225"/>
    </location>
</feature>
<dbReference type="Pfam" id="PF00528">
    <property type="entry name" value="BPD_transp_1"/>
    <property type="match status" value="1"/>
</dbReference>
<evidence type="ECO:0000259" key="8">
    <source>
        <dbReference type="PROSITE" id="PS50928"/>
    </source>
</evidence>
<feature type="transmembrane region" description="Helical" evidence="7">
    <location>
        <begin position="111"/>
        <end position="141"/>
    </location>
</feature>
<comment type="similarity">
    <text evidence="7">Belongs to the binding-protein-dependent transport system permease family.</text>
</comment>
<evidence type="ECO:0000256" key="6">
    <source>
        <dbReference type="ARBA" id="ARBA00023136"/>
    </source>
</evidence>
<evidence type="ECO:0000256" key="2">
    <source>
        <dbReference type="ARBA" id="ARBA00022448"/>
    </source>
</evidence>
<feature type="transmembrane region" description="Helical" evidence="7">
    <location>
        <begin position="176"/>
        <end position="197"/>
    </location>
</feature>
<evidence type="ECO:0000256" key="4">
    <source>
        <dbReference type="ARBA" id="ARBA00022692"/>
    </source>
</evidence>
<evidence type="ECO:0000256" key="3">
    <source>
        <dbReference type="ARBA" id="ARBA00022475"/>
    </source>
</evidence>
<dbReference type="SUPFAM" id="SSF161098">
    <property type="entry name" value="MetI-like"/>
    <property type="match status" value="1"/>
</dbReference>
<feature type="domain" description="ABC transmembrane type-1" evidence="8">
    <location>
        <begin position="66"/>
        <end position="249"/>
    </location>
</feature>
<reference evidence="9 10" key="1">
    <citation type="submission" date="2019-03" db="EMBL/GenBank/DDBJ databases">
        <title>Genomic Encyclopedia of Type Strains, Phase IV (KMG-IV): sequencing the most valuable type-strain genomes for metagenomic binning, comparative biology and taxonomic classification.</title>
        <authorList>
            <person name="Goeker M."/>
        </authorList>
    </citation>
    <scope>NUCLEOTIDE SEQUENCE [LARGE SCALE GENOMIC DNA]</scope>
    <source>
        <strain evidence="9 10">DSM 100059</strain>
    </source>
</reference>
<dbReference type="Proteomes" id="UP000294498">
    <property type="component" value="Unassembled WGS sequence"/>
</dbReference>
<name>A0A4R8DRL1_9BACT</name>
<keyword evidence="6 7" id="KW-0472">Membrane</keyword>
<evidence type="ECO:0000256" key="1">
    <source>
        <dbReference type="ARBA" id="ARBA00004651"/>
    </source>
</evidence>
<dbReference type="PANTHER" id="PTHR30043">
    <property type="entry name" value="PHOSPHONATES TRANSPORT SYSTEM PERMEASE PROTEIN"/>
    <property type="match status" value="1"/>
</dbReference>
<evidence type="ECO:0000313" key="10">
    <source>
        <dbReference type="Proteomes" id="UP000294498"/>
    </source>
</evidence>
<dbReference type="InterPro" id="IPR000515">
    <property type="entry name" value="MetI-like"/>
</dbReference>
<keyword evidence="3" id="KW-1003">Cell membrane</keyword>
<dbReference type="GO" id="GO:0015416">
    <property type="term" value="F:ABC-type phosphonate transporter activity"/>
    <property type="evidence" value="ECO:0007669"/>
    <property type="project" value="InterPro"/>
</dbReference>
<organism evidence="9 10">
    <name type="scientific">Dinghuibacter silviterrae</name>
    <dbReference type="NCBI Taxonomy" id="1539049"/>
    <lineage>
        <taxon>Bacteria</taxon>
        <taxon>Pseudomonadati</taxon>
        <taxon>Bacteroidota</taxon>
        <taxon>Chitinophagia</taxon>
        <taxon>Chitinophagales</taxon>
        <taxon>Chitinophagaceae</taxon>
        <taxon>Dinghuibacter</taxon>
    </lineage>
</organism>
<keyword evidence="4 7" id="KW-0812">Transmembrane</keyword>
<dbReference type="InterPro" id="IPR035906">
    <property type="entry name" value="MetI-like_sf"/>
</dbReference>
<accession>A0A4R8DRL1</accession>
<feature type="transmembrane region" description="Helical" evidence="7">
    <location>
        <begin position="231"/>
        <end position="249"/>
    </location>
</feature>
<sequence length="269" mass="29406">MKARLFLQRATVSSLLALILLASFVYMGVNPGMLFTEFHYVVDLAGSMSPPHFSLLWMDKTIAFSVLETLSMAFLGTLAGGMLAVGCALLTAKDTMPYPWIRGIARFMVSLVRVIPSLVMVLIFVVTVGLGAFAGMLTLVLSTMGTFGQLFTEVIEATEKAPAEAIFSVGATRWQVIRFGILPQVLPSLTANFFYAFDVNVRSAVGLGIFGGGGVGFQLFLAMRVLHYRDAFALICVIVLLIVLTEKLSDGLRRRLIGRGRHRQHTKLH</sequence>
<evidence type="ECO:0000313" key="9">
    <source>
        <dbReference type="EMBL" id="TDX00844.1"/>
    </source>
</evidence>